<feature type="domain" description="SusD-like N-terminal" evidence="7">
    <location>
        <begin position="21"/>
        <end position="218"/>
    </location>
</feature>
<evidence type="ECO:0000256" key="4">
    <source>
        <dbReference type="ARBA" id="ARBA00023136"/>
    </source>
</evidence>
<dbReference type="SUPFAM" id="SSF48452">
    <property type="entry name" value="TPR-like"/>
    <property type="match status" value="1"/>
</dbReference>
<dbReference type="Gene3D" id="1.25.40.390">
    <property type="match status" value="1"/>
</dbReference>
<dbReference type="Pfam" id="PF14322">
    <property type="entry name" value="SusD-like_3"/>
    <property type="match status" value="1"/>
</dbReference>
<keyword evidence="3" id="KW-0732">Signal</keyword>
<feature type="domain" description="RagB/SusD" evidence="6">
    <location>
        <begin position="270"/>
        <end position="555"/>
    </location>
</feature>
<dbReference type="Proteomes" id="UP001501207">
    <property type="component" value="Unassembled WGS sequence"/>
</dbReference>
<dbReference type="RefSeq" id="WP_344975463.1">
    <property type="nucleotide sequence ID" value="NZ_BAABFN010000001.1"/>
</dbReference>
<gene>
    <name evidence="8" type="ORF">GCM10023143_07160</name>
</gene>
<dbReference type="Pfam" id="PF07980">
    <property type="entry name" value="SusD_RagB"/>
    <property type="match status" value="1"/>
</dbReference>
<evidence type="ECO:0000259" key="7">
    <source>
        <dbReference type="Pfam" id="PF14322"/>
    </source>
</evidence>
<protein>
    <submittedName>
        <fullName evidence="8">RagB/SusD family nutrient uptake outer membrane protein</fullName>
    </submittedName>
</protein>
<evidence type="ECO:0000313" key="8">
    <source>
        <dbReference type="EMBL" id="GAA4303567.1"/>
    </source>
</evidence>
<comment type="similarity">
    <text evidence="2">Belongs to the SusD family.</text>
</comment>
<organism evidence="8 9">
    <name type="scientific">Compostibacter hankyongensis</name>
    <dbReference type="NCBI Taxonomy" id="1007089"/>
    <lineage>
        <taxon>Bacteria</taxon>
        <taxon>Pseudomonadati</taxon>
        <taxon>Bacteroidota</taxon>
        <taxon>Chitinophagia</taxon>
        <taxon>Chitinophagales</taxon>
        <taxon>Chitinophagaceae</taxon>
        <taxon>Compostibacter</taxon>
    </lineage>
</organism>
<dbReference type="InterPro" id="IPR011990">
    <property type="entry name" value="TPR-like_helical_dom_sf"/>
</dbReference>
<evidence type="ECO:0000256" key="5">
    <source>
        <dbReference type="ARBA" id="ARBA00023237"/>
    </source>
</evidence>
<sequence>MKQHLILLILLVAATSCQKGFLDKLPLDSPSDATFFSSKDELNLAINGAYTGLWWESGSVPYTLYLEATTDIAWSRGDYANVQTVQAGQFTPDAAIFGNTWSWMYSSISKCNNILQNMDRAKDVVPADFYAGIQAQATFLRSYFYFWLVELYGDVPYVTTMLSLDSADLAQTPKKEIVAHLYEDLDAAAAVLPLSWSGSDEGRATKGAALALKARLALDEGDYEVAAAAAKAVMDLGVYSIHPDYNELFHYEGKGSSEIILVLPYLTGVKTNIIPQIEGPRNGSSYSILVPTQTMVDQYACIDGKPIDESPYYDPEHPFEHRDPRLDQSIIRPGVWFNNYLFQTHPDSTQTLQAVGTDTVRAGNLEVTNAYATFTGYLWRKWLNESDFPTKVTSSEQNVILIRYAEVLLTYAEAKIELGQIDQSVADAINEVRGRPGVEMPPVDAGMTQAELRKTVRYERTVELADEGFRLMDIRRWKYAEHVMPGKVYGRRTKAHWYDAVKPQIDEYGHPVYPDADQLFKTISVNTFDPKKHYLWPIPQKEIDVNRNLKQNPGY</sequence>
<keyword evidence="4" id="KW-0472">Membrane</keyword>
<evidence type="ECO:0000256" key="1">
    <source>
        <dbReference type="ARBA" id="ARBA00004442"/>
    </source>
</evidence>
<dbReference type="InterPro" id="IPR012944">
    <property type="entry name" value="SusD_RagB_dom"/>
</dbReference>
<evidence type="ECO:0000256" key="2">
    <source>
        <dbReference type="ARBA" id="ARBA00006275"/>
    </source>
</evidence>
<evidence type="ECO:0000256" key="3">
    <source>
        <dbReference type="ARBA" id="ARBA00022729"/>
    </source>
</evidence>
<dbReference type="PROSITE" id="PS51257">
    <property type="entry name" value="PROKAR_LIPOPROTEIN"/>
    <property type="match status" value="1"/>
</dbReference>
<evidence type="ECO:0000259" key="6">
    <source>
        <dbReference type="Pfam" id="PF07980"/>
    </source>
</evidence>
<evidence type="ECO:0000313" key="9">
    <source>
        <dbReference type="Proteomes" id="UP001501207"/>
    </source>
</evidence>
<comment type="subcellular location">
    <subcellularLocation>
        <location evidence="1">Cell outer membrane</location>
    </subcellularLocation>
</comment>
<dbReference type="EMBL" id="BAABFN010000001">
    <property type="protein sequence ID" value="GAA4303567.1"/>
    <property type="molecule type" value="Genomic_DNA"/>
</dbReference>
<dbReference type="InterPro" id="IPR033985">
    <property type="entry name" value="SusD-like_N"/>
</dbReference>
<accession>A0ABP8FGZ1</accession>
<name>A0ABP8FGZ1_9BACT</name>
<proteinExistence type="inferred from homology"/>
<reference evidence="9" key="1">
    <citation type="journal article" date="2019" name="Int. J. Syst. Evol. Microbiol.">
        <title>The Global Catalogue of Microorganisms (GCM) 10K type strain sequencing project: providing services to taxonomists for standard genome sequencing and annotation.</title>
        <authorList>
            <consortium name="The Broad Institute Genomics Platform"/>
            <consortium name="The Broad Institute Genome Sequencing Center for Infectious Disease"/>
            <person name="Wu L."/>
            <person name="Ma J."/>
        </authorList>
    </citation>
    <scope>NUCLEOTIDE SEQUENCE [LARGE SCALE GENOMIC DNA]</scope>
    <source>
        <strain evidence="9">JCM 17664</strain>
    </source>
</reference>
<keyword evidence="5" id="KW-0998">Cell outer membrane</keyword>
<comment type="caution">
    <text evidence="8">The sequence shown here is derived from an EMBL/GenBank/DDBJ whole genome shotgun (WGS) entry which is preliminary data.</text>
</comment>
<keyword evidence="9" id="KW-1185">Reference proteome</keyword>